<organism evidence="1 2">
    <name type="scientific">Mucilaginibacter lutimaris</name>
    <dbReference type="NCBI Taxonomy" id="931629"/>
    <lineage>
        <taxon>Bacteria</taxon>
        <taxon>Pseudomonadati</taxon>
        <taxon>Bacteroidota</taxon>
        <taxon>Sphingobacteriia</taxon>
        <taxon>Sphingobacteriales</taxon>
        <taxon>Sphingobacteriaceae</taxon>
        <taxon>Mucilaginibacter</taxon>
    </lineage>
</organism>
<dbReference type="RefSeq" id="WP_377142966.1">
    <property type="nucleotide sequence ID" value="NZ_JBHTIA010000009.1"/>
</dbReference>
<name>A0ABW2ZHT4_9SPHI</name>
<sequence length="119" mass="13642">MKHGSIIVNISRSEWGQFIDKQDDNHSIFFNGENYISIDNGDIDELNLPSSLSALGFTEVTPQGAWPKEYQNRNGLLIIERAIGEFYIDDKPVKFASEVQEQFDLYNLLNKPDDADRFL</sequence>
<protein>
    <submittedName>
        <fullName evidence="1">Uncharacterized protein</fullName>
    </submittedName>
</protein>
<evidence type="ECO:0000313" key="1">
    <source>
        <dbReference type="EMBL" id="MFD0765709.1"/>
    </source>
</evidence>
<proteinExistence type="predicted"/>
<reference evidence="2" key="1">
    <citation type="journal article" date="2019" name="Int. J. Syst. Evol. Microbiol.">
        <title>The Global Catalogue of Microorganisms (GCM) 10K type strain sequencing project: providing services to taxonomists for standard genome sequencing and annotation.</title>
        <authorList>
            <consortium name="The Broad Institute Genomics Platform"/>
            <consortium name="The Broad Institute Genome Sequencing Center for Infectious Disease"/>
            <person name="Wu L."/>
            <person name="Ma J."/>
        </authorList>
    </citation>
    <scope>NUCLEOTIDE SEQUENCE [LARGE SCALE GENOMIC DNA]</scope>
    <source>
        <strain evidence="2">CCUG 60742</strain>
    </source>
</reference>
<dbReference type="EMBL" id="JBHTIA010000009">
    <property type="protein sequence ID" value="MFD0765709.1"/>
    <property type="molecule type" value="Genomic_DNA"/>
</dbReference>
<dbReference type="Proteomes" id="UP001597073">
    <property type="component" value="Unassembled WGS sequence"/>
</dbReference>
<keyword evidence="2" id="KW-1185">Reference proteome</keyword>
<gene>
    <name evidence="1" type="ORF">ACFQZI_12675</name>
</gene>
<evidence type="ECO:0000313" key="2">
    <source>
        <dbReference type="Proteomes" id="UP001597073"/>
    </source>
</evidence>
<comment type="caution">
    <text evidence="1">The sequence shown here is derived from an EMBL/GenBank/DDBJ whole genome shotgun (WGS) entry which is preliminary data.</text>
</comment>
<accession>A0ABW2ZHT4</accession>